<gene>
    <name evidence="2" type="ORF">ANOM_005706</name>
</gene>
<accession>A0A0L1J5W9</accession>
<evidence type="ECO:0000313" key="2">
    <source>
        <dbReference type="EMBL" id="KNG87060.1"/>
    </source>
</evidence>
<evidence type="ECO:0000313" key="3">
    <source>
        <dbReference type="Proteomes" id="UP000037505"/>
    </source>
</evidence>
<dbReference type="InterPro" id="IPR054586">
    <property type="entry name" value="MACPF_1_fungal"/>
</dbReference>
<dbReference type="STRING" id="1509407.A0A0L1J5W9"/>
<dbReference type="EMBL" id="JNOM01000093">
    <property type="protein sequence ID" value="KNG87060.1"/>
    <property type="molecule type" value="Genomic_DNA"/>
</dbReference>
<protein>
    <recommendedName>
        <fullName evidence="1">MACPF-like domain-containing protein</fullName>
    </recommendedName>
</protein>
<organism evidence="2 3">
    <name type="scientific">Aspergillus nomiae NRRL (strain ATCC 15546 / NRRL 13137 / CBS 260.88 / M93)</name>
    <dbReference type="NCBI Taxonomy" id="1509407"/>
    <lineage>
        <taxon>Eukaryota</taxon>
        <taxon>Fungi</taxon>
        <taxon>Dikarya</taxon>
        <taxon>Ascomycota</taxon>
        <taxon>Pezizomycotina</taxon>
        <taxon>Eurotiomycetes</taxon>
        <taxon>Eurotiomycetidae</taxon>
        <taxon>Eurotiales</taxon>
        <taxon>Aspergillaceae</taxon>
        <taxon>Aspergillus</taxon>
        <taxon>Aspergillus subgen. Circumdati</taxon>
    </lineage>
</organism>
<dbReference type="GeneID" id="26807510"/>
<evidence type="ECO:0000259" key="1">
    <source>
        <dbReference type="Pfam" id="PF22693"/>
    </source>
</evidence>
<sequence>MTATEEPSTEAPPPQTRKLADESKFILTVYKYDPRTKETQTAATVPASKDLKGKRLQEIRYWLINTGALNKNLAKRALCTSNGGEVPDSTTLTDYFAMNGIAADAVSGTVYIRSGGSEELDESMQSWLSKGLDLSGKNAPTLASIQAATLSSSYSHGAWKASEGSGQVVHPSDLSEKQWATVLRNNDMLCGHYLKAGRAQEGLIFTGLEPRYYPAFAITKRQIPDYDIPAGAAEGDFKAPSMDFRIPRFRITDKARVDVLELKSSLQVSMAESAFSQTTVEASIGGSFCGVSAGVKAGYSGSDESNSASSASSSQEFMYISYDFPRVEVYLDQESLEVSAECKKDLDILRQMRTKEELERFYKKYGHVFVPQVQLGGRLYSIESSQSFGSATKEQRTQMMKASASASFSGYGAKAEVSASHEKNTAQEKTSTSSTYNHSITWHADGGDTLLCNNPPSWCPTVANYQNWRIMKRNEGVDLIEMIGKIDGFKDIPRLVQYIDDVFVAFKVRNTVTRNDERTLGIAIQKGKFLENGLANKAVYHYQTAYERYPIVNYSEERPKFIYILQAAAKKTEVYWDHGIPRMIYGVPYRPCIYHEGNWYGIRRTTKADHFGREGILYAGKDEDSNISMTLISNDGKKKPKDTVGTYDNVLLAFHDMKEEYIGSVEVEDDMIYLGSKNILNFELHCV</sequence>
<dbReference type="Pfam" id="PF22693">
    <property type="entry name" value="MACPF_1"/>
    <property type="match status" value="1"/>
</dbReference>
<dbReference type="RefSeq" id="XP_015407983.1">
    <property type="nucleotide sequence ID" value="XM_015550963.1"/>
</dbReference>
<keyword evidence="3" id="KW-1185">Reference proteome</keyword>
<dbReference type="AlphaFoldDB" id="A0A0L1J5W9"/>
<name>A0A0L1J5W9_ASPN3</name>
<feature type="domain" description="MACPF-like" evidence="1">
    <location>
        <begin position="321"/>
        <end position="483"/>
    </location>
</feature>
<reference evidence="2 3" key="1">
    <citation type="submission" date="2014-06" db="EMBL/GenBank/DDBJ databases">
        <title>The Genome of the Aflatoxigenic Filamentous Fungus Aspergillus nomius.</title>
        <authorList>
            <person name="Moore M.G."/>
            <person name="Shannon B.M."/>
            <person name="Brian M.M."/>
        </authorList>
    </citation>
    <scope>NUCLEOTIDE SEQUENCE [LARGE SCALE GENOMIC DNA]</scope>
    <source>
        <strain evidence="2 3">NRRL 13137</strain>
    </source>
</reference>
<dbReference type="OrthoDB" id="4510309at2759"/>
<dbReference type="Proteomes" id="UP000037505">
    <property type="component" value="Unassembled WGS sequence"/>
</dbReference>
<proteinExistence type="predicted"/>
<comment type="caution">
    <text evidence="2">The sequence shown here is derived from an EMBL/GenBank/DDBJ whole genome shotgun (WGS) entry which is preliminary data.</text>
</comment>